<organism evidence="1 2">
    <name type="scientific">Burkholderia ubonensis</name>
    <dbReference type="NCBI Taxonomy" id="101571"/>
    <lineage>
        <taxon>Bacteria</taxon>
        <taxon>Pseudomonadati</taxon>
        <taxon>Pseudomonadota</taxon>
        <taxon>Betaproteobacteria</taxon>
        <taxon>Burkholderiales</taxon>
        <taxon>Burkholderiaceae</taxon>
        <taxon>Burkholderia</taxon>
        <taxon>Burkholderia cepacia complex</taxon>
    </lineage>
</organism>
<comment type="caution">
    <text evidence="1">The sequence shown here is derived from an EMBL/GenBank/DDBJ whole genome shotgun (WGS) entry which is preliminary data.</text>
</comment>
<sequence length="78" mass="8898">MTDSNFEELAARIDAIGQTVLRLIAQLEADDRLDGPRFSQTLRRVAAARRREPEPVHVRCGEVIQQLAQMLDEARARR</sequence>
<name>A0ABD4DV45_9BURK</name>
<evidence type="ECO:0000313" key="1">
    <source>
        <dbReference type="EMBL" id="KVN76017.1"/>
    </source>
</evidence>
<accession>A0ABD4DV45</accession>
<dbReference type="Proteomes" id="UP000057910">
    <property type="component" value="Unassembled WGS sequence"/>
</dbReference>
<dbReference type="AlphaFoldDB" id="A0ABD4DV45"/>
<evidence type="ECO:0000313" key="2">
    <source>
        <dbReference type="Proteomes" id="UP000057910"/>
    </source>
</evidence>
<reference evidence="1 2" key="1">
    <citation type="submission" date="2015-11" db="EMBL/GenBank/DDBJ databases">
        <title>Expanding the genomic diversity of Burkholderia species for the development of highly accurate diagnostics.</title>
        <authorList>
            <person name="Sahl J."/>
            <person name="Keim P."/>
            <person name="Wagner D."/>
        </authorList>
    </citation>
    <scope>NUCLEOTIDE SEQUENCE [LARGE SCALE GENOMIC DNA]</scope>
    <source>
        <strain evidence="1 2">MSMB1585WGS</strain>
    </source>
</reference>
<gene>
    <name evidence="1" type="ORF">WJ68_26985</name>
</gene>
<proteinExistence type="predicted"/>
<protein>
    <submittedName>
        <fullName evidence="1">Uncharacterized protein</fullName>
    </submittedName>
</protein>
<dbReference type="EMBL" id="LPAD01000104">
    <property type="protein sequence ID" value="KVN76017.1"/>
    <property type="molecule type" value="Genomic_DNA"/>
</dbReference>